<evidence type="ECO:0000313" key="3">
    <source>
        <dbReference type="EMBL" id="SMQ57860.1"/>
    </source>
</evidence>
<accession>A0A1Y6EAB1</accession>
<sequence length="363" mass="39938">MADTPYRVGHMHAKPFRIGRLLARIGVLLSAWTMAASAPLHAQAADPGFDTYVQSLWPKAQARGVSRATFDRVTSGLRFNARVVALDRDNLGAPPRPDTPIPAFAPYKAKHVDAARINGGRRVHDRLLPLLSRIEERTGVPTSIMIAIFGHETAYGAVTGNFDLPEALATLAYEGRRRSLFEPEFIATLEMVEKGVPRDVLKGSWAGAFGYPQFLPSVYLKVAEDGDGDGVARIWSSEADAVESIGSYLRRAGWHAGEPWGVAVRVPDGFDRSAMGTRLEPTRCPRVFARYSRWRSMAEWRAAGFQPVSGRWPADHIQATLLEPDGPGKTAYLLTGNYRAILDYNCSNFYALSVGLLADEIDR</sequence>
<dbReference type="Proteomes" id="UP000194469">
    <property type="component" value="Unassembled WGS sequence"/>
</dbReference>
<gene>
    <name evidence="3" type="ORF">SAMN06295984_0013</name>
</gene>
<dbReference type="EMBL" id="FXWL01000001">
    <property type="protein sequence ID" value="SMQ57860.1"/>
    <property type="molecule type" value="Genomic_DNA"/>
</dbReference>
<dbReference type="Gene3D" id="1.10.8.350">
    <property type="entry name" value="Bacterial muramidase"/>
    <property type="match status" value="1"/>
</dbReference>
<dbReference type="SUPFAM" id="SSF53955">
    <property type="entry name" value="Lysozyme-like"/>
    <property type="match status" value="1"/>
</dbReference>
<evidence type="ECO:0000313" key="4">
    <source>
        <dbReference type="Proteomes" id="UP000194469"/>
    </source>
</evidence>
<protein>
    <submittedName>
        <fullName evidence="3">Lytic murein transglycosylase</fullName>
    </submittedName>
</protein>
<dbReference type="GO" id="GO:0009253">
    <property type="term" value="P:peptidoglycan catabolic process"/>
    <property type="evidence" value="ECO:0007669"/>
    <property type="project" value="TreeGrafter"/>
</dbReference>
<evidence type="ECO:0000259" key="2">
    <source>
        <dbReference type="Pfam" id="PF13406"/>
    </source>
</evidence>
<reference evidence="4" key="1">
    <citation type="submission" date="2017-04" db="EMBL/GenBank/DDBJ databases">
        <authorList>
            <person name="Varghese N."/>
            <person name="Submissions S."/>
        </authorList>
    </citation>
    <scope>NUCLEOTIDE SEQUENCE [LARGE SCALE GENOMIC DNA]</scope>
    <source>
        <strain evidence="4">UI2</strain>
    </source>
</reference>
<dbReference type="InterPro" id="IPR031304">
    <property type="entry name" value="SLT_2"/>
</dbReference>
<dbReference type="Gene3D" id="1.10.530.10">
    <property type="match status" value="1"/>
</dbReference>
<keyword evidence="1" id="KW-0732">Signal</keyword>
<organism evidence="3 4">
    <name type="scientific">Sphingopyxis terrae subsp. ummariensis</name>
    <dbReference type="NCBI Taxonomy" id="429001"/>
    <lineage>
        <taxon>Bacteria</taxon>
        <taxon>Pseudomonadati</taxon>
        <taxon>Pseudomonadota</taxon>
        <taxon>Alphaproteobacteria</taxon>
        <taxon>Sphingomonadales</taxon>
        <taxon>Sphingomonadaceae</taxon>
        <taxon>Sphingopyxis</taxon>
    </lineage>
</organism>
<feature type="chain" id="PRO_5013187303" evidence="1">
    <location>
        <begin position="45"/>
        <end position="363"/>
    </location>
</feature>
<feature type="domain" description="Transglycosylase SLT" evidence="2">
    <location>
        <begin position="49"/>
        <end position="359"/>
    </location>
</feature>
<dbReference type="AlphaFoldDB" id="A0A1Y6EAB1"/>
<dbReference type="InterPro" id="IPR023346">
    <property type="entry name" value="Lysozyme-like_dom_sf"/>
</dbReference>
<name>A0A1Y6EAB1_9SPHN</name>
<dbReference type="Pfam" id="PF13406">
    <property type="entry name" value="SLT_2"/>
    <property type="match status" value="1"/>
</dbReference>
<proteinExistence type="predicted"/>
<dbReference type="NCBIfam" id="TIGR02283">
    <property type="entry name" value="MltB_2"/>
    <property type="match status" value="1"/>
</dbReference>
<dbReference type="InterPro" id="IPR043426">
    <property type="entry name" value="MltB-like"/>
</dbReference>
<evidence type="ECO:0000256" key="1">
    <source>
        <dbReference type="SAM" id="SignalP"/>
    </source>
</evidence>
<keyword evidence="4" id="KW-1185">Reference proteome</keyword>
<dbReference type="InterPro" id="IPR011970">
    <property type="entry name" value="MltB_2"/>
</dbReference>
<dbReference type="PANTHER" id="PTHR30163:SF8">
    <property type="entry name" value="LYTIC MUREIN TRANSGLYCOSYLASE"/>
    <property type="match status" value="1"/>
</dbReference>
<feature type="signal peptide" evidence="1">
    <location>
        <begin position="1"/>
        <end position="44"/>
    </location>
</feature>
<dbReference type="PANTHER" id="PTHR30163">
    <property type="entry name" value="MEMBRANE-BOUND LYTIC MUREIN TRANSGLYCOSYLASE B"/>
    <property type="match status" value="1"/>
</dbReference>
<dbReference type="GO" id="GO:0008933">
    <property type="term" value="F:peptidoglycan lytic transglycosylase activity"/>
    <property type="evidence" value="ECO:0007669"/>
    <property type="project" value="TreeGrafter"/>
</dbReference>